<dbReference type="STRING" id="906689.A0A2I0X195"/>
<dbReference type="CDD" id="cd06257">
    <property type="entry name" value="DnaJ"/>
    <property type="match status" value="1"/>
</dbReference>
<feature type="region of interest" description="Disordered" evidence="1">
    <location>
        <begin position="272"/>
        <end position="428"/>
    </location>
</feature>
<name>A0A2I0X195_9ASPA</name>
<dbReference type="InterPro" id="IPR036869">
    <property type="entry name" value="J_dom_sf"/>
</dbReference>
<dbReference type="InterPro" id="IPR001623">
    <property type="entry name" value="DnaJ_domain"/>
</dbReference>
<keyword evidence="4" id="KW-1185">Reference proteome</keyword>
<feature type="compositionally biased region" description="Basic and acidic residues" evidence="1">
    <location>
        <begin position="284"/>
        <end position="301"/>
    </location>
</feature>
<dbReference type="Gene3D" id="1.10.287.110">
    <property type="entry name" value="DnaJ domain"/>
    <property type="match status" value="1"/>
</dbReference>
<evidence type="ECO:0000259" key="2">
    <source>
        <dbReference type="PROSITE" id="PS50076"/>
    </source>
</evidence>
<feature type="region of interest" description="Disordered" evidence="1">
    <location>
        <begin position="136"/>
        <end position="173"/>
    </location>
</feature>
<dbReference type="OrthoDB" id="10250354at2759"/>
<dbReference type="GO" id="GO:0005783">
    <property type="term" value="C:endoplasmic reticulum"/>
    <property type="evidence" value="ECO:0007669"/>
    <property type="project" value="UniProtKB-ARBA"/>
</dbReference>
<evidence type="ECO:0000313" key="3">
    <source>
        <dbReference type="EMBL" id="PKU81680.1"/>
    </source>
</evidence>
<feature type="compositionally biased region" description="Polar residues" evidence="1">
    <location>
        <begin position="406"/>
        <end position="417"/>
    </location>
</feature>
<dbReference type="Proteomes" id="UP000233837">
    <property type="component" value="Unassembled WGS sequence"/>
</dbReference>
<gene>
    <name evidence="3" type="primary">ATJ49</name>
    <name evidence="3" type="ORF">MA16_Dca020316</name>
</gene>
<dbReference type="SMART" id="SM00271">
    <property type="entry name" value="DnaJ"/>
    <property type="match status" value="1"/>
</dbReference>
<dbReference type="PANTHER" id="PTHR47374:SF6">
    <property type="entry name" value="ENDOSOME ANTIGEN-LIKE PROTEIN, PUTATIVE (DUF3444)-RELATED"/>
    <property type="match status" value="1"/>
</dbReference>
<protein>
    <submittedName>
        <fullName evidence="3">Chaperone protein dnaJ 49</fullName>
    </submittedName>
</protein>
<feature type="compositionally biased region" description="Polar residues" evidence="1">
    <location>
        <begin position="324"/>
        <end position="348"/>
    </location>
</feature>
<reference evidence="3 4" key="1">
    <citation type="journal article" date="2016" name="Sci. Rep.">
        <title>The Dendrobium catenatum Lindl. genome sequence provides insights into polysaccharide synthase, floral development and adaptive evolution.</title>
        <authorList>
            <person name="Zhang G.Q."/>
            <person name="Xu Q."/>
            <person name="Bian C."/>
            <person name="Tsai W.C."/>
            <person name="Yeh C.M."/>
            <person name="Liu K.W."/>
            <person name="Yoshida K."/>
            <person name="Zhang L.S."/>
            <person name="Chang S.B."/>
            <person name="Chen F."/>
            <person name="Shi Y."/>
            <person name="Su Y.Y."/>
            <person name="Zhang Y.Q."/>
            <person name="Chen L.J."/>
            <person name="Yin Y."/>
            <person name="Lin M."/>
            <person name="Huang H."/>
            <person name="Deng H."/>
            <person name="Wang Z.W."/>
            <person name="Zhu S.L."/>
            <person name="Zhao X."/>
            <person name="Deng C."/>
            <person name="Niu S.C."/>
            <person name="Huang J."/>
            <person name="Wang M."/>
            <person name="Liu G.H."/>
            <person name="Yang H.J."/>
            <person name="Xiao X.J."/>
            <person name="Hsiao Y.Y."/>
            <person name="Wu W.L."/>
            <person name="Chen Y.Y."/>
            <person name="Mitsuda N."/>
            <person name="Ohme-Takagi M."/>
            <person name="Luo Y.B."/>
            <person name="Van de Peer Y."/>
            <person name="Liu Z.J."/>
        </authorList>
    </citation>
    <scope>NUCLEOTIDE SEQUENCE [LARGE SCALE GENOMIC DNA]</scope>
    <source>
        <tissue evidence="3">The whole plant</tissue>
    </source>
</reference>
<feature type="region of interest" description="Disordered" evidence="1">
    <location>
        <begin position="443"/>
        <end position="466"/>
    </location>
</feature>
<proteinExistence type="predicted"/>
<evidence type="ECO:0000256" key="1">
    <source>
        <dbReference type="SAM" id="MobiDB-lite"/>
    </source>
</evidence>
<accession>A0A2I0X195</accession>
<dbReference type="Pfam" id="PF00226">
    <property type="entry name" value="DnaJ"/>
    <property type="match status" value="1"/>
</dbReference>
<feature type="compositionally biased region" description="Basic and acidic residues" evidence="1">
    <location>
        <begin position="454"/>
        <end position="466"/>
    </location>
</feature>
<dbReference type="PANTHER" id="PTHR47374">
    <property type="entry name" value="ENDOSOME ANTIGEN-LIKE PROTEIN, PUTATIVE (DUF3444)-RELATED"/>
    <property type="match status" value="1"/>
</dbReference>
<organism evidence="3 4">
    <name type="scientific">Dendrobium catenatum</name>
    <dbReference type="NCBI Taxonomy" id="906689"/>
    <lineage>
        <taxon>Eukaryota</taxon>
        <taxon>Viridiplantae</taxon>
        <taxon>Streptophyta</taxon>
        <taxon>Embryophyta</taxon>
        <taxon>Tracheophyta</taxon>
        <taxon>Spermatophyta</taxon>
        <taxon>Magnoliopsida</taxon>
        <taxon>Liliopsida</taxon>
        <taxon>Asparagales</taxon>
        <taxon>Orchidaceae</taxon>
        <taxon>Epidendroideae</taxon>
        <taxon>Malaxideae</taxon>
        <taxon>Dendrobiinae</taxon>
        <taxon>Dendrobium</taxon>
    </lineage>
</organism>
<dbReference type="Pfam" id="PF11926">
    <property type="entry name" value="DUF3444"/>
    <property type="match status" value="2"/>
</dbReference>
<dbReference type="SUPFAM" id="SSF46565">
    <property type="entry name" value="Chaperone J-domain"/>
    <property type="match status" value="1"/>
</dbReference>
<feature type="compositionally biased region" description="Polar residues" evidence="1">
    <location>
        <begin position="370"/>
        <end position="388"/>
    </location>
</feature>
<feature type="domain" description="J" evidence="2">
    <location>
        <begin position="66"/>
        <end position="130"/>
    </location>
</feature>
<dbReference type="InterPro" id="IPR024593">
    <property type="entry name" value="DUF3444"/>
</dbReference>
<sequence>MECNKEEAIRAKDIAEKKMQIRDFVGAKKLLLKALHLFPDIENASHMLTVCEVHCSAESLVNGQINHYGVLQVESSADEALIRKQYRRFALLLHPDKNKFSGAEAAFKLVGEAYKVLSDHACRQVYDSKRRVQMRTMSSWQPSQHVKNANSNTGATNYSSSNQPGGMKQQDNKQHSSASQYFWSVCVYCNNLLSYSRALLNREVQCQKCLKKVHAFEVRLQNAPPPGSSSGFPWIHTGFHQTDFAARYPYNQGSQTHFGNPLGAREHENVIRHPTVSKPSKSVTDTKHGRCSTNEEEKAEFGGDAMAGNEVKSESGKTGKKSAMRSSSRGASQIRSRRTTANFNYSDSAQRESTHNDNVMEVPPADLKDGSTSGRYPRRSTSCKMNDTYNDESEDDFVRPPKRSRNVGSYNTKNRGISSPEVATNGVKKKTSEIMGEQIDEDLCEDNLPGGSGLEKRKMPESKDTVRMKNSKHIGVGSSANSAADAISTTQVEYSFSYPDPEFYDFNMDRDQSKFVVNQIWAVYDDDDGMPRYHALIQKVFAPGFKLQYTWLEYNPTSLAEKAWVKAGLPTACGNFKLGKVCTTKCQLMFSHLICGEKGRGRTYNIYPKKGEVWALFKDWDMQWSSTEESPRKYSYEFVEIVSDYASGQDFTVSHLVKVRGFLYLFARAQDKGITVVPSGQLLKFSHCVPYFRVSVEREGIPRDSFELDPAALPQNVVNITDAGSANITEVLDVKSGDPCPRPAGVNEDKFEGDVIKSTMLSPSQHVLETASRNIRYHAFGNSDKEIEDSSSNGQESTNLEIFNFQKERSEEKFRQGQIWALYSDIDEYPNYYALISAVGCGTTGLNVKWLEFSPQTEGEKWWSKNGLPVSCGRFKVTSKVAQYDSTHAFSHLVHATSLRKNYLFEIYPNGGEVWAVFSNWSLKWTSTDFGNVADYGVVEVVERNKCNIKVMTLTKVKGYKYVFMPKTRSVADIEIPIDECLRFSHQIPAFRLTDQQSGKLKDCWELDPDSVPKFLLTMKP</sequence>
<dbReference type="EMBL" id="KZ502228">
    <property type="protein sequence ID" value="PKU81680.1"/>
    <property type="molecule type" value="Genomic_DNA"/>
</dbReference>
<dbReference type="PRINTS" id="PR00625">
    <property type="entry name" value="JDOMAIN"/>
</dbReference>
<dbReference type="AlphaFoldDB" id="A0A2I0X195"/>
<feature type="compositionally biased region" description="Polar residues" evidence="1">
    <location>
        <begin position="136"/>
        <end position="164"/>
    </location>
</feature>
<evidence type="ECO:0000313" key="4">
    <source>
        <dbReference type="Proteomes" id="UP000233837"/>
    </source>
</evidence>
<reference evidence="3 4" key="2">
    <citation type="journal article" date="2017" name="Nature">
        <title>The Apostasia genome and the evolution of orchids.</title>
        <authorList>
            <person name="Zhang G.Q."/>
            <person name="Liu K.W."/>
            <person name="Li Z."/>
            <person name="Lohaus R."/>
            <person name="Hsiao Y.Y."/>
            <person name="Niu S.C."/>
            <person name="Wang J.Y."/>
            <person name="Lin Y.C."/>
            <person name="Xu Q."/>
            <person name="Chen L.J."/>
            <person name="Yoshida K."/>
            <person name="Fujiwara S."/>
            <person name="Wang Z.W."/>
            <person name="Zhang Y.Q."/>
            <person name="Mitsuda N."/>
            <person name="Wang M."/>
            <person name="Liu G.H."/>
            <person name="Pecoraro L."/>
            <person name="Huang H.X."/>
            <person name="Xiao X.J."/>
            <person name="Lin M."/>
            <person name="Wu X.Y."/>
            <person name="Wu W.L."/>
            <person name="Chen Y.Y."/>
            <person name="Chang S.B."/>
            <person name="Sakamoto S."/>
            <person name="Ohme-Takagi M."/>
            <person name="Yagi M."/>
            <person name="Zeng S.J."/>
            <person name="Shen C.Y."/>
            <person name="Yeh C.M."/>
            <person name="Luo Y.B."/>
            <person name="Tsai W.C."/>
            <person name="Van de Peer Y."/>
            <person name="Liu Z.J."/>
        </authorList>
    </citation>
    <scope>NUCLEOTIDE SEQUENCE [LARGE SCALE GENOMIC DNA]</scope>
    <source>
        <tissue evidence="3">The whole plant</tissue>
    </source>
</reference>
<dbReference type="PROSITE" id="PS50076">
    <property type="entry name" value="DNAJ_2"/>
    <property type="match status" value="1"/>
</dbReference>